<dbReference type="AlphaFoldDB" id="A0A821QUN1"/>
<comment type="caution">
    <text evidence="1">The sequence shown here is derived from an EMBL/GenBank/DDBJ whole genome shotgun (WGS) entry which is preliminary data.</text>
</comment>
<proteinExistence type="predicted"/>
<evidence type="ECO:0000313" key="1">
    <source>
        <dbReference type="EMBL" id="CAF4831516.1"/>
    </source>
</evidence>
<reference evidence="1" key="1">
    <citation type="submission" date="2021-02" db="EMBL/GenBank/DDBJ databases">
        <authorList>
            <person name="Nowell W R."/>
        </authorList>
    </citation>
    <scope>NUCLEOTIDE SEQUENCE</scope>
</reference>
<name>A0A821QUN1_9BILA</name>
<accession>A0A821QUN1</accession>
<evidence type="ECO:0000313" key="2">
    <source>
        <dbReference type="Proteomes" id="UP000663873"/>
    </source>
</evidence>
<organism evidence="1 2">
    <name type="scientific">Rotaria socialis</name>
    <dbReference type="NCBI Taxonomy" id="392032"/>
    <lineage>
        <taxon>Eukaryota</taxon>
        <taxon>Metazoa</taxon>
        <taxon>Spiralia</taxon>
        <taxon>Gnathifera</taxon>
        <taxon>Rotifera</taxon>
        <taxon>Eurotatoria</taxon>
        <taxon>Bdelloidea</taxon>
        <taxon>Philodinida</taxon>
        <taxon>Philodinidae</taxon>
        <taxon>Rotaria</taxon>
    </lineage>
</organism>
<gene>
    <name evidence="1" type="ORF">UJA718_LOCUS42638</name>
</gene>
<dbReference type="Proteomes" id="UP000663873">
    <property type="component" value="Unassembled WGS sequence"/>
</dbReference>
<keyword evidence="2" id="KW-1185">Reference proteome</keyword>
<feature type="non-terminal residue" evidence="1">
    <location>
        <position position="93"/>
    </location>
</feature>
<dbReference type="EMBL" id="CAJOBP010055592">
    <property type="protein sequence ID" value="CAF4831516.1"/>
    <property type="molecule type" value="Genomic_DNA"/>
</dbReference>
<sequence>ITRHSMICPIIDVNISHLLPPHASIVDIFTLNHINSDTVCLITSTGHLYGFDNVLKHWTCLFHKHDFVSDFALPPELTSSGPLSTLTKSYCTT</sequence>
<protein>
    <submittedName>
        <fullName evidence="1">Uncharacterized protein</fullName>
    </submittedName>
</protein>
<feature type="non-terminal residue" evidence="1">
    <location>
        <position position="1"/>
    </location>
</feature>